<dbReference type="InterPro" id="IPR015864">
    <property type="entry name" value="FAD_synthase"/>
</dbReference>
<sequence length="315" mass="36870">MKLIRGIHNLKEINSNSVVTIGNFDGIHLGHQKLFFNTKKIGQKYDLKTIIILFEPQPLEFLKKHDAPVRITQFREKIKRIISYNFDKILCIKFNKYFSSLSPEDFIINILINKLHMKFIVVGNDFKFGFQRNGNIAILKKLGEKYQFKIIKIKPLYKNNIKVSSTNIRKALSENNIKLASLFLGRLFSIYGKVIHGNAIGRTIGYPTANILLNKNFLLNKGVYAVKISFFLNSNKKYIGISNIGIKPSFLKSNENIYLEVHLFNININLYRKDIEVFIYKKIRNEKTFNSKEELQNQIFKDVEIVKKYFNNNRY</sequence>
<evidence type="ECO:0000256" key="11">
    <source>
        <dbReference type="ARBA" id="ARBA00022840"/>
    </source>
</evidence>
<dbReference type="Gene3D" id="3.40.50.620">
    <property type="entry name" value="HUPs"/>
    <property type="match status" value="1"/>
</dbReference>
<reference evidence="17 18" key="2">
    <citation type="submission" date="2019-05" db="EMBL/GenBank/DDBJ databases">
        <title>Genome evolution of the obligate endosymbiont Buchnera aphidicola.</title>
        <authorList>
            <person name="Moran N.A."/>
        </authorList>
    </citation>
    <scope>NUCLEOTIDE SEQUENCE [LARGE SCALE GENOMIC DNA]</scope>
    <source>
        <strain evidence="17 18">Aar</strain>
    </source>
</reference>
<dbReference type="SUPFAM" id="SSF52374">
    <property type="entry name" value="Nucleotidylyl transferase"/>
    <property type="match status" value="1"/>
</dbReference>
<evidence type="ECO:0000256" key="15">
    <source>
        <dbReference type="PIRNR" id="PIRNR004491"/>
    </source>
</evidence>
<keyword evidence="9 15" id="KW-0418">Kinase</keyword>
<evidence type="ECO:0000256" key="5">
    <source>
        <dbReference type="ARBA" id="ARBA00022643"/>
    </source>
</evidence>
<evidence type="ECO:0000256" key="10">
    <source>
        <dbReference type="ARBA" id="ARBA00022827"/>
    </source>
</evidence>
<dbReference type="Pfam" id="PF01687">
    <property type="entry name" value="Flavokinase"/>
    <property type="match status" value="1"/>
</dbReference>
<keyword evidence="7 15" id="KW-0548">Nucleotidyltransferase</keyword>
<name>A0A4D6XPF9_9GAMM</name>
<evidence type="ECO:0000256" key="3">
    <source>
        <dbReference type="ARBA" id="ARBA00005201"/>
    </source>
</evidence>
<reference evidence="17 18" key="1">
    <citation type="submission" date="2018-12" db="EMBL/GenBank/DDBJ databases">
        <authorList>
            <person name="Chong R.A."/>
        </authorList>
    </citation>
    <scope>NUCLEOTIDE SEQUENCE [LARGE SCALE GENOMIC DNA]</scope>
    <source>
        <strain evidence="17 18">Aar</strain>
    </source>
</reference>
<dbReference type="InterPro" id="IPR023468">
    <property type="entry name" value="Riboflavin_kinase"/>
</dbReference>
<dbReference type="EMBL" id="CP034900">
    <property type="protein sequence ID" value="QCI15841.1"/>
    <property type="molecule type" value="Genomic_DNA"/>
</dbReference>
<dbReference type="SUPFAM" id="SSF82114">
    <property type="entry name" value="Riboflavin kinase-like"/>
    <property type="match status" value="1"/>
</dbReference>
<keyword evidence="10 15" id="KW-0274">FAD</keyword>
<dbReference type="Proteomes" id="UP000298654">
    <property type="component" value="Chromosome"/>
</dbReference>
<evidence type="ECO:0000256" key="6">
    <source>
        <dbReference type="ARBA" id="ARBA00022679"/>
    </source>
</evidence>
<keyword evidence="5 15" id="KW-0288">FMN</keyword>
<dbReference type="EC" id="2.7.7.2" evidence="15"/>
<dbReference type="GO" id="GO:0005524">
    <property type="term" value="F:ATP binding"/>
    <property type="evidence" value="ECO:0007669"/>
    <property type="project" value="UniProtKB-UniRule"/>
</dbReference>
<accession>A0A4D6XPF9</accession>
<dbReference type="InterPro" id="IPR015865">
    <property type="entry name" value="Riboflavin_kinase_bac/euk"/>
</dbReference>
<dbReference type="InterPro" id="IPR014729">
    <property type="entry name" value="Rossmann-like_a/b/a_fold"/>
</dbReference>
<dbReference type="NCBIfam" id="NF004163">
    <property type="entry name" value="PRK05627.1-6"/>
    <property type="match status" value="1"/>
</dbReference>
<dbReference type="PANTHER" id="PTHR22749">
    <property type="entry name" value="RIBOFLAVIN KINASE/FMN ADENYLYLTRANSFERASE"/>
    <property type="match status" value="1"/>
</dbReference>
<dbReference type="GO" id="GO:0003919">
    <property type="term" value="F:FMN adenylyltransferase activity"/>
    <property type="evidence" value="ECO:0007669"/>
    <property type="project" value="UniProtKB-UniRule"/>
</dbReference>
<evidence type="ECO:0000256" key="7">
    <source>
        <dbReference type="ARBA" id="ARBA00022695"/>
    </source>
</evidence>
<dbReference type="UniPathway" id="UPA00276">
    <property type="reaction ID" value="UER00406"/>
</dbReference>
<evidence type="ECO:0000256" key="14">
    <source>
        <dbReference type="ARBA" id="ARBA00049494"/>
    </source>
</evidence>
<dbReference type="NCBIfam" id="TIGR00083">
    <property type="entry name" value="ribF"/>
    <property type="match status" value="1"/>
</dbReference>
<keyword evidence="6 15" id="KW-0808">Transferase</keyword>
<dbReference type="Gene3D" id="2.40.30.30">
    <property type="entry name" value="Riboflavin kinase-like"/>
    <property type="match status" value="1"/>
</dbReference>
<evidence type="ECO:0000256" key="2">
    <source>
        <dbReference type="ARBA" id="ARBA00004726"/>
    </source>
</evidence>
<evidence type="ECO:0000256" key="12">
    <source>
        <dbReference type="ARBA" id="ARBA00023268"/>
    </source>
</evidence>
<evidence type="ECO:0000313" key="17">
    <source>
        <dbReference type="EMBL" id="QCI15841.1"/>
    </source>
</evidence>
<dbReference type="PIRSF" id="PIRSF004491">
    <property type="entry name" value="FAD_Synth"/>
    <property type="match status" value="1"/>
</dbReference>
<dbReference type="PANTHER" id="PTHR22749:SF6">
    <property type="entry name" value="RIBOFLAVIN KINASE"/>
    <property type="match status" value="1"/>
</dbReference>
<keyword evidence="8 15" id="KW-0547">Nucleotide-binding</keyword>
<dbReference type="GO" id="GO:0008531">
    <property type="term" value="F:riboflavin kinase activity"/>
    <property type="evidence" value="ECO:0007669"/>
    <property type="project" value="UniProtKB-UniRule"/>
</dbReference>
<comment type="pathway">
    <text evidence="2 15">Cofactor biosynthesis; FAD biosynthesis; FAD from FMN: step 1/1.</text>
</comment>
<protein>
    <recommendedName>
        <fullName evidence="15">Riboflavin biosynthesis protein</fullName>
    </recommendedName>
    <domain>
        <recommendedName>
            <fullName evidence="15">Riboflavin kinase</fullName>
            <ecNumber evidence="15">2.7.1.26</ecNumber>
        </recommendedName>
        <alternativeName>
            <fullName evidence="15">Flavokinase</fullName>
        </alternativeName>
    </domain>
    <domain>
        <recommendedName>
            <fullName evidence="15">FMN adenylyltransferase</fullName>
            <ecNumber evidence="15">2.7.7.2</ecNumber>
        </recommendedName>
        <alternativeName>
            <fullName evidence="15">FAD pyrophosphorylase</fullName>
        </alternativeName>
        <alternativeName>
            <fullName evidence="15">FAD synthase</fullName>
        </alternativeName>
    </domain>
</protein>
<dbReference type="CDD" id="cd02064">
    <property type="entry name" value="FAD_synthetase_N"/>
    <property type="match status" value="1"/>
</dbReference>
<evidence type="ECO:0000259" key="16">
    <source>
        <dbReference type="SMART" id="SM00904"/>
    </source>
</evidence>
<dbReference type="InterPro" id="IPR002606">
    <property type="entry name" value="Riboflavin_kinase_bac"/>
</dbReference>
<evidence type="ECO:0000256" key="13">
    <source>
        <dbReference type="ARBA" id="ARBA00047880"/>
    </source>
</evidence>
<keyword evidence="4 15" id="KW-0285">Flavoprotein</keyword>
<dbReference type="EC" id="2.7.1.26" evidence="15"/>
<comment type="pathway">
    <text evidence="3 15">Cofactor biosynthesis; FMN biosynthesis; FMN from riboflavin (ATP route): step 1/1.</text>
</comment>
<comment type="similarity">
    <text evidence="15">Belongs to the ribF family.</text>
</comment>
<dbReference type="InterPro" id="IPR023465">
    <property type="entry name" value="Riboflavin_kinase_dom_sf"/>
</dbReference>
<evidence type="ECO:0000256" key="4">
    <source>
        <dbReference type="ARBA" id="ARBA00022630"/>
    </source>
</evidence>
<evidence type="ECO:0000256" key="8">
    <source>
        <dbReference type="ARBA" id="ARBA00022741"/>
    </source>
</evidence>
<dbReference type="NCBIfam" id="NF004162">
    <property type="entry name" value="PRK05627.1-5"/>
    <property type="match status" value="1"/>
</dbReference>
<comment type="catalytic activity">
    <reaction evidence="14 15">
        <text>FMN + ATP + H(+) = FAD + diphosphate</text>
        <dbReference type="Rhea" id="RHEA:17237"/>
        <dbReference type="ChEBI" id="CHEBI:15378"/>
        <dbReference type="ChEBI" id="CHEBI:30616"/>
        <dbReference type="ChEBI" id="CHEBI:33019"/>
        <dbReference type="ChEBI" id="CHEBI:57692"/>
        <dbReference type="ChEBI" id="CHEBI:58210"/>
        <dbReference type="EC" id="2.7.7.2"/>
    </reaction>
</comment>
<keyword evidence="12" id="KW-0511">Multifunctional enzyme</keyword>
<dbReference type="SMART" id="SM00904">
    <property type="entry name" value="Flavokinase"/>
    <property type="match status" value="1"/>
</dbReference>
<dbReference type="GO" id="GO:0009231">
    <property type="term" value="P:riboflavin biosynthetic process"/>
    <property type="evidence" value="ECO:0007669"/>
    <property type="project" value="InterPro"/>
</dbReference>
<dbReference type="AlphaFoldDB" id="A0A4D6XPF9"/>
<dbReference type="GO" id="GO:0009398">
    <property type="term" value="P:FMN biosynthetic process"/>
    <property type="evidence" value="ECO:0007669"/>
    <property type="project" value="UniProtKB-UniRule"/>
</dbReference>
<dbReference type="RefSeq" id="WP_158364140.1">
    <property type="nucleotide sequence ID" value="NZ_CP034900.1"/>
</dbReference>
<evidence type="ECO:0000256" key="1">
    <source>
        <dbReference type="ARBA" id="ARBA00002121"/>
    </source>
</evidence>
<dbReference type="FunFam" id="3.40.50.620:FF:000021">
    <property type="entry name" value="Riboflavin biosynthesis protein"/>
    <property type="match status" value="1"/>
</dbReference>
<feature type="domain" description="Riboflavin kinase" evidence="16">
    <location>
        <begin position="183"/>
        <end position="311"/>
    </location>
</feature>
<dbReference type="OrthoDB" id="9803667at2"/>
<keyword evidence="11 15" id="KW-0067">ATP-binding</keyword>
<dbReference type="GO" id="GO:0006747">
    <property type="term" value="P:FAD biosynthetic process"/>
    <property type="evidence" value="ECO:0007669"/>
    <property type="project" value="UniProtKB-UniRule"/>
</dbReference>
<evidence type="ECO:0000256" key="9">
    <source>
        <dbReference type="ARBA" id="ARBA00022777"/>
    </source>
</evidence>
<evidence type="ECO:0000313" key="18">
    <source>
        <dbReference type="Proteomes" id="UP000298654"/>
    </source>
</evidence>
<comment type="function">
    <text evidence="1">Catalyzes the phosphorylation of riboflavin to FMN followed by the adenylation of FMN to FAD.</text>
</comment>
<proteinExistence type="inferred from homology"/>
<organism evidence="17 18">
    <name type="scientific">Buchnera aphidicola</name>
    <name type="common">Artemisaphis artemisicola</name>
    <dbReference type="NCBI Taxonomy" id="1241836"/>
    <lineage>
        <taxon>Bacteria</taxon>
        <taxon>Pseudomonadati</taxon>
        <taxon>Pseudomonadota</taxon>
        <taxon>Gammaproteobacteria</taxon>
        <taxon>Enterobacterales</taxon>
        <taxon>Erwiniaceae</taxon>
        <taxon>Buchnera</taxon>
    </lineage>
</organism>
<comment type="catalytic activity">
    <reaction evidence="13 15">
        <text>riboflavin + ATP = FMN + ADP + H(+)</text>
        <dbReference type="Rhea" id="RHEA:14357"/>
        <dbReference type="ChEBI" id="CHEBI:15378"/>
        <dbReference type="ChEBI" id="CHEBI:30616"/>
        <dbReference type="ChEBI" id="CHEBI:57986"/>
        <dbReference type="ChEBI" id="CHEBI:58210"/>
        <dbReference type="ChEBI" id="CHEBI:456216"/>
        <dbReference type="EC" id="2.7.1.26"/>
    </reaction>
</comment>
<dbReference type="UniPathway" id="UPA00277">
    <property type="reaction ID" value="UER00407"/>
</dbReference>
<dbReference type="Pfam" id="PF06574">
    <property type="entry name" value="FAD_syn"/>
    <property type="match status" value="1"/>
</dbReference>
<gene>
    <name evidence="17" type="ORF">D9V59_00735</name>
</gene>